<reference evidence="2 4" key="1">
    <citation type="journal article" date="2012" name="Nature">
        <title>Algal genomes reveal evolutionary mosaicism and the fate of nucleomorphs.</title>
        <authorList>
            <consortium name="DOE Joint Genome Institute"/>
            <person name="Curtis B.A."/>
            <person name="Tanifuji G."/>
            <person name="Burki F."/>
            <person name="Gruber A."/>
            <person name="Irimia M."/>
            <person name="Maruyama S."/>
            <person name="Arias M.C."/>
            <person name="Ball S.G."/>
            <person name="Gile G.H."/>
            <person name="Hirakawa Y."/>
            <person name="Hopkins J.F."/>
            <person name="Kuo A."/>
            <person name="Rensing S.A."/>
            <person name="Schmutz J."/>
            <person name="Symeonidi A."/>
            <person name="Elias M."/>
            <person name="Eveleigh R.J."/>
            <person name="Herman E.K."/>
            <person name="Klute M.J."/>
            <person name="Nakayama T."/>
            <person name="Obornik M."/>
            <person name="Reyes-Prieto A."/>
            <person name="Armbrust E.V."/>
            <person name="Aves S.J."/>
            <person name="Beiko R.G."/>
            <person name="Coutinho P."/>
            <person name="Dacks J.B."/>
            <person name="Durnford D.G."/>
            <person name="Fast N.M."/>
            <person name="Green B.R."/>
            <person name="Grisdale C.J."/>
            <person name="Hempel F."/>
            <person name="Henrissat B."/>
            <person name="Hoppner M.P."/>
            <person name="Ishida K."/>
            <person name="Kim E."/>
            <person name="Koreny L."/>
            <person name="Kroth P.G."/>
            <person name="Liu Y."/>
            <person name="Malik S.B."/>
            <person name="Maier U.G."/>
            <person name="McRose D."/>
            <person name="Mock T."/>
            <person name="Neilson J.A."/>
            <person name="Onodera N.T."/>
            <person name="Poole A.M."/>
            <person name="Pritham E.J."/>
            <person name="Richards T.A."/>
            <person name="Rocap G."/>
            <person name="Roy S.W."/>
            <person name="Sarai C."/>
            <person name="Schaack S."/>
            <person name="Shirato S."/>
            <person name="Slamovits C.H."/>
            <person name="Spencer D.F."/>
            <person name="Suzuki S."/>
            <person name="Worden A.Z."/>
            <person name="Zauner S."/>
            <person name="Barry K."/>
            <person name="Bell C."/>
            <person name="Bharti A.K."/>
            <person name="Crow J.A."/>
            <person name="Grimwood J."/>
            <person name="Kramer R."/>
            <person name="Lindquist E."/>
            <person name="Lucas S."/>
            <person name="Salamov A."/>
            <person name="McFadden G.I."/>
            <person name="Lane C.E."/>
            <person name="Keeling P.J."/>
            <person name="Gray M.W."/>
            <person name="Grigoriev I.V."/>
            <person name="Archibald J.M."/>
        </authorList>
    </citation>
    <scope>NUCLEOTIDE SEQUENCE</scope>
    <source>
        <strain evidence="2 4">CCMP2712</strain>
    </source>
</reference>
<dbReference type="GeneID" id="17293163"/>
<evidence type="ECO:0000256" key="1">
    <source>
        <dbReference type="SAM" id="MobiDB-lite"/>
    </source>
</evidence>
<dbReference type="HOGENOM" id="CLU_2745415_0_0_1"/>
<protein>
    <submittedName>
        <fullName evidence="2 3">Uncharacterized protein</fullName>
    </submittedName>
</protein>
<dbReference type="RefSeq" id="XP_005823407.1">
    <property type="nucleotide sequence ID" value="XM_005823350.1"/>
</dbReference>
<evidence type="ECO:0000313" key="4">
    <source>
        <dbReference type="Proteomes" id="UP000011087"/>
    </source>
</evidence>
<dbReference type="KEGG" id="gtt:GUITHDRAFT_155247"/>
<accession>L1IJZ7</accession>
<evidence type="ECO:0000313" key="3">
    <source>
        <dbReference type="EnsemblProtists" id="EKX36427"/>
    </source>
</evidence>
<dbReference type="EnsemblProtists" id="EKX36427">
    <property type="protein sequence ID" value="EKX36427"/>
    <property type="gene ID" value="GUITHDRAFT_155247"/>
</dbReference>
<reference evidence="4" key="2">
    <citation type="submission" date="2012-11" db="EMBL/GenBank/DDBJ databases">
        <authorList>
            <person name="Kuo A."/>
            <person name="Curtis B.A."/>
            <person name="Tanifuji G."/>
            <person name="Burki F."/>
            <person name="Gruber A."/>
            <person name="Irimia M."/>
            <person name="Maruyama S."/>
            <person name="Arias M.C."/>
            <person name="Ball S.G."/>
            <person name="Gile G.H."/>
            <person name="Hirakawa Y."/>
            <person name="Hopkins J.F."/>
            <person name="Rensing S.A."/>
            <person name="Schmutz J."/>
            <person name="Symeonidi A."/>
            <person name="Elias M."/>
            <person name="Eveleigh R.J."/>
            <person name="Herman E.K."/>
            <person name="Klute M.J."/>
            <person name="Nakayama T."/>
            <person name="Obornik M."/>
            <person name="Reyes-Prieto A."/>
            <person name="Armbrust E.V."/>
            <person name="Aves S.J."/>
            <person name="Beiko R.G."/>
            <person name="Coutinho P."/>
            <person name="Dacks J.B."/>
            <person name="Durnford D.G."/>
            <person name="Fast N.M."/>
            <person name="Green B.R."/>
            <person name="Grisdale C."/>
            <person name="Hempe F."/>
            <person name="Henrissat B."/>
            <person name="Hoppner M.P."/>
            <person name="Ishida K.-I."/>
            <person name="Kim E."/>
            <person name="Koreny L."/>
            <person name="Kroth P.G."/>
            <person name="Liu Y."/>
            <person name="Malik S.-B."/>
            <person name="Maier U.G."/>
            <person name="McRose D."/>
            <person name="Mock T."/>
            <person name="Neilson J.A."/>
            <person name="Onodera N.T."/>
            <person name="Poole A.M."/>
            <person name="Pritham E.J."/>
            <person name="Richards T.A."/>
            <person name="Rocap G."/>
            <person name="Roy S.W."/>
            <person name="Sarai C."/>
            <person name="Schaack S."/>
            <person name="Shirato S."/>
            <person name="Slamovits C.H."/>
            <person name="Spencer D.F."/>
            <person name="Suzuki S."/>
            <person name="Worden A.Z."/>
            <person name="Zauner S."/>
            <person name="Barry K."/>
            <person name="Bell C."/>
            <person name="Bharti A.K."/>
            <person name="Crow J.A."/>
            <person name="Grimwood J."/>
            <person name="Kramer R."/>
            <person name="Lindquist E."/>
            <person name="Lucas S."/>
            <person name="Salamov A."/>
            <person name="McFadden G.I."/>
            <person name="Lane C.E."/>
            <person name="Keeling P.J."/>
            <person name="Gray M.W."/>
            <person name="Grigoriev I.V."/>
            <person name="Archibald J.M."/>
        </authorList>
    </citation>
    <scope>NUCLEOTIDE SEQUENCE</scope>
    <source>
        <strain evidence="4">CCMP2712</strain>
    </source>
</reference>
<name>L1IJZ7_GUITC</name>
<dbReference type="AlphaFoldDB" id="L1IJZ7"/>
<evidence type="ECO:0000313" key="2">
    <source>
        <dbReference type="EMBL" id="EKX36427.1"/>
    </source>
</evidence>
<sequence length="71" mass="7858">MSVLSPIQPINLPDNLASYESNMQHMQQSMPTESSMASVSHGSPGAEKLTPNFPAKKKTTRRFRITDLPDN</sequence>
<keyword evidence="4" id="KW-1185">Reference proteome</keyword>
<dbReference type="Proteomes" id="UP000011087">
    <property type="component" value="Unassembled WGS sequence"/>
</dbReference>
<organism evidence="2">
    <name type="scientific">Guillardia theta (strain CCMP2712)</name>
    <name type="common">Cryptophyte</name>
    <dbReference type="NCBI Taxonomy" id="905079"/>
    <lineage>
        <taxon>Eukaryota</taxon>
        <taxon>Cryptophyceae</taxon>
        <taxon>Pyrenomonadales</taxon>
        <taxon>Geminigeraceae</taxon>
        <taxon>Guillardia</taxon>
    </lineage>
</organism>
<dbReference type="PaxDb" id="55529-EKX36427"/>
<feature type="region of interest" description="Disordered" evidence="1">
    <location>
        <begin position="23"/>
        <end position="71"/>
    </location>
</feature>
<proteinExistence type="predicted"/>
<dbReference type="EMBL" id="JH993074">
    <property type="protein sequence ID" value="EKX36427.1"/>
    <property type="molecule type" value="Genomic_DNA"/>
</dbReference>
<reference evidence="3" key="3">
    <citation type="submission" date="2015-06" db="UniProtKB">
        <authorList>
            <consortium name="EnsemblProtists"/>
        </authorList>
    </citation>
    <scope>IDENTIFICATION</scope>
</reference>
<gene>
    <name evidence="2" type="ORF">GUITHDRAFT_155247</name>
</gene>
<feature type="compositionally biased region" description="Polar residues" evidence="1">
    <location>
        <begin position="23"/>
        <end position="41"/>
    </location>
</feature>